<dbReference type="EMBL" id="QGNW01000105">
    <property type="protein sequence ID" value="RVW96761.1"/>
    <property type="molecule type" value="Genomic_DNA"/>
</dbReference>
<keyword evidence="2" id="KW-0472">Membrane</keyword>
<evidence type="ECO:0000313" key="4">
    <source>
        <dbReference type="Proteomes" id="UP000288805"/>
    </source>
</evidence>
<accession>A0A438IJ68</accession>
<evidence type="ECO:0000256" key="1">
    <source>
        <dbReference type="SAM" id="MobiDB-lite"/>
    </source>
</evidence>
<comment type="caution">
    <text evidence="3">The sequence shown here is derived from an EMBL/GenBank/DDBJ whole genome shotgun (WGS) entry which is preliminary data.</text>
</comment>
<sequence length="190" mass="21549">MFSSLTFRVSFLVWLPELLFLSLVLRVGLVILSHNSWRSCPLALRVLPSGFGIRPRLSSLRYLVLIAYSSRSPHRIVPFGRILAHTPGWFDRYSSLTLISWCSYGGLFGSSVEFTSLHSLFTLTFHSIVHVPYTQGSQVGCSRAARWDIRGTEELGGRGKLRLAKEAKEKRKERGSKQRRKEGLPAKKEE</sequence>
<dbReference type="AlphaFoldDB" id="A0A438IJ68"/>
<gene>
    <name evidence="3" type="ORF">CK203_026177</name>
</gene>
<proteinExistence type="predicted"/>
<feature type="region of interest" description="Disordered" evidence="1">
    <location>
        <begin position="160"/>
        <end position="190"/>
    </location>
</feature>
<dbReference type="Proteomes" id="UP000288805">
    <property type="component" value="Unassembled WGS sequence"/>
</dbReference>
<organism evidence="3 4">
    <name type="scientific">Vitis vinifera</name>
    <name type="common">Grape</name>
    <dbReference type="NCBI Taxonomy" id="29760"/>
    <lineage>
        <taxon>Eukaryota</taxon>
        <taxon>Viridiplantae</taxon>
        <taxon>Streptophyta</taxon>
        <taxon>Embryophyta</taxon>
        <taxon>Tracheophyta</taxon>
        <taxon>Spermatophyta</taxon>
        <taxon>Magnoliopsida</taxon>
        <taxon>eudicotyledons</taxon>
        <taxon>Gunneridae</taxon>
        <taxon>Pentapetalae</taxon>
        <taxon>rosids</taxon>
        <taxon>Vitales</taxon>
        <taxon>Vitaceae</taxon>
        <taxon>Viteae</taxon>
        <taxon>Vitis</taxon>
    </lineage>
</organism>
<name>A0A438IJ68_VITVI</name>
<keyword evidence="2" id="KW-0812">Transmembrane</keyword>
<reference evidence="3 4" key="1">
    <citation type="journal article" date="2018" name="PLoS Genet.">
        <title>Population sequencing reveals clonal diversity and ancestral inbreeding in the grapevine cultivar Chardonnay.</title>
        <authorList>
            <person name="Roach M.J."/>
            <person name="Johnson D.L."/>
            <person name="Bohlmann J."/>
            <person name="van Vuuren H.J."/>
            <person name="Jones S.J."/>
            <person name="Pretorius I.S."/>
            <person name="Schmidt S.A."/>
            <person name="Borneman A.R."/>
        </authorList>
    </citation>
    <scope>NUCLEOTIDE SEQUENCE [LARGE SCALE GENOMIC DNA]</scope>
    <source>
        <strain evidence="4">cv. Chardonnay</strain>
        <tissue evidence="3">Leaf</tissue>
    </source>
</reference>
<keyword evidence="2" id="KW-1133">Transmembrane helix</keyword>
<evidence type="ECO:0000313" key="3">
    <source>
        <dbReference type="EMBL" id="RVW96761.1"/>
    </source>
</evidence>
<protein>
    <submittedName>
        <fullName evidence="3">Uncharacterized protein</fullName>
    </submittedName>
</protein>
<evidence type="ECO:0000256" key="2">
    <source>
        <dbReference type="SAM" id="Phobius"/>
    </source>
</evidence>
<feature type="transmembrane region" description="Helical" evidence="2">
    <location>
        <begin position="12"/>
        <end position="32"/>
    </location>
</feature>